<comment type="caution">
    <text evidence="1">The sequence shown here is derived from an EMBL/GenBank/DDBJ whole genome shotgun (WGS) entry which is preliminary data.</text>
</comment>
<evidence type="ECO:0000313" key="2">
    <source>
        <dbReference type="Proteomes" id="UP000006241"/>
    </source>
</evidence>
<name>C2FY46_SPHSI</name>
<accession>C2FY46</accession>
<dbReference type="Proteomes" id="UP000006241">
    <property type="component" value="Unassembled WGS sequence"/>
</dbReference>
<organism evidence="1 2">
    <name type="scientific">Sphingobacterium spiritivorum ATCC 33300</name>
    <dbReference type="NCBI Taxonomy" id="525372"/>
    <lineage>
        <taxon>Bacteria</taxon>
        <taxon>Pseudomonadati</taxon>
        <taxon>Bacteroidota</taxon>
        <taxon>Sphingobacteriia</taxon>
        <taxon>Sphingobacteriales</taxon>
        <taxon>Sphingobacteriaceae</taxon>
        <taxon>Sphingobacterium</taxon>
    </lineage>
</organism>
<dbReference type="EMBL" id="ACHB01000052">
    <property type="protein sequence ID" value="EEI92099.1"/>
    <property type="molecule type" value="Genomic_DNA"/>
</dbReference>
<sequence>MFWKGYHIADLLLLKPVLFLSREKKGGEMWHSDFTVERSLFYKSFLKVLGLSGIDNRSSVGVSANSIFYLNL</sequence>
<proteinExistence type="predicted"/>
<protein>
    <submittedName>
        <fullName evidence="1">Uncharacterized protein</fullName>
    </submittedName>
</protein>
<dbReference type="HOGENOM" id="CLU_2720308_0_0_10"/>
<gene>
    <name evidence="1" type="ORF">HMPREF0765_2252</name>
</gene>
<evidence type="ECO:0000313" key="1">
    <source>
        <dbReference type="EMBL" id="EEI92099.1"/>
    </source>
</evidence>
<dbReference type="AlphaFoldDB" id="C2FY46"/>
<reference evidence="1 2" key="1">
    <citation type="submission" date="2009-01" db="EMBL/GenBank/DDBJ databases">
        <authorList>
            <person name="Qin X."/>
            <person name="Bachman B."/>
            <person name="Battles P."/>
            <person name="Bell A."/>
            <person name="Bess C."/>
            <person name="Bickham C."/>
            <person name="Chaboub L."/>
            <person name="Chen D."/>
            <person name="Coyle M."/>
            <person name="Deiros D.R."/>
            <person name="Dinh H."/>
            <person name="Forbes L."/>
            <person name="Fowler G."/>
            <person name="Francisco L."/>
            <person name="Fu Q."/>
            <person name="Gubbala S."/>
            <person name="Hale W."/>
            <person name="Han Y."/>
            <person name="Hemphill L."/>
            <person name="Highlander S.K."/>
            <person name="Hirani K."/>
            <person name="Hogues M."/>
            <person name="Jackson L."/>
            <person name="Jakkamsetti A."/>
            <person name="Javaid M."/>
            <person name="Jiang H."/>
            <person name="Korchina V."/>
            <person name="Kovar C."/>
            <person name="Lara F."/>
            <person name="Lee S."/>
            <person name="Mata R."/>
            <person name="Mathew T."/>
            <person name="Moen C."/>
            <person name="Morales K."/>
            <person name="Munidasa M."/>
            <person name="Nazareth L."/>
            <person name="Ngo R."/>
            <person name="Nguyen L."/>
            <person name="Okwuonu G."/>
            <person name="Ongeri F."/>
            <person name="Patil S."/>
            <person name="Petrosino J."/>
            <person name="Pham C."/>
            <person name="Pham P."/>
            <person name="Pu L.-L."/>
            <person name="Puazo M."/>
            <person name="Raj R."/>
            <person name="Reid J."/>
            <person name="Rouhana J."/>
            <person name="Saada N."/>
            <person name="Shang Y."/>
            <person name="Simmons D."/>
            <person name="Thornton R."/>
            <person name="Warren J."/>
            <person name="Weissenberger G."/>
            <person name="Zhang J."/>
            <person name="Zhang L."/>
            <person name="Zhou C."/>
            <person name="Zhu D."/>
            <person name="Muzny D."/>
            <person name="Worley K."/>
            <person name="Gibbs R."/>
        </authorList>
    </citation>
    <scope>NUCLEOTIDE SEQUENCE [LARGE SCALE GENOMIC DNA]</scope>
    <source>
        <strain evidence="1 2">ATCC 33300</strain>
    </source>
</reference>